<name>A0ABV8Q5M2_9MICO</name>
<evidence type="ECO:0000256" key="2">
    <source>
        <dbReference type="ARBA" id="ARBA00006739"/>
    </source>
</evidence>
<comment type="pathway">
    <text evidence="1">Cell wall biogenesis; cell wall polysaccharide biosynthesis.</text>
</comment>
<proteinExistence type="inferred from homology"/>
<keyword evidence="3 6" id="KW-0328">Glycosyltransferase</keyword>
<evidence type="ECO:0000256" key="3">
    <source>
        <dbReference type="ARBA" id="ARBA00022676"/>
    </source>
</evidence>
<evidence type="ECO:0000259" key="5">
    <source>
        <dbReference type="Pfam" id="PF00535"/>
    </source>
</evidence>
<evidence type="ECO:0000256" key="4">
    <source>
        <dbReference type="ARBA" id="ARBA00022679"/>
    </source>
</evidence>
<dbReference type="SUPFAM" id="SSF53448">
    <property type="entry name" value="Nucleotide-diphospho-sugar transferases"/>
    <property type="match status" value="1"/>
</dbReference>
<gene>
    <name evidence="6" type="ORF">ACFOYW_09955</name>
</gene>
<dbReference type="GO" id="GO:0016757">
    <property type="term" value="F:glycosyltransferase activity"/>
    <property type="evidence" value="ECO:0007669"/>
    <property type="project" value="UniProtKB-KW"/>
</dbReference>
<dbReference type="Proteomes" id="UP001595900">
    <property type="component" value="Unassembled WGS sequence"/>
</dbReference>
<keyword evidence="7" id="KW-1185">Reference proteome</keyword>
<reference evidence="7" key="1">
    <citation type="journal article" date="2019" name="Int. J. Syst. Evol. Microbiol.">
        <title>The Global Catalogue of Microorganisms (GCM) 10K type strain sequencing project: providing services to taxonomists for standard genome sequencing and annotation.</title>
        <authorList>
            <consortium name="The Broad Institute Genomics Platform"/>
            <consortium name="The Broad Institute Genome Sequencing Center for Infectious Disease"/>
            <person name="Wu L."/>
            <person name="Ma J."/>
        </authorList>
    </citation>
    <scope>NUCLEOTIDE SEQUENCE [LARGE SCALE GENOMIC DNA]</scope>
    <source>
        <strain evidence="7">CGMCC 1.10363</strain>
    </source>
</reference>
<evidence type="ECO:0000256" key="1">
    <source>
        <dbReference type="ARBA" id="ARBA00004776"/>
    </source>
</evidence>
<dbReference type="EMBL" id="JBHSCN010000005">
    <property type="protein sequence ID" value="MFC4243697.1"/>
    <property type="molecule type" value="Genomic_DNA"/>
</dbReference>
<comment type="similarity">
    <text evidence="2">Belongs to the glycosyltransferase 2 family.</text>
</comment>
<sequence>MPDSQLTAAVLIATYNRPDHLQTCLDHLDQQTVAPDAIVIVDSSPDDRSAEVAQRHGGITYLRNPLGRGHTATSRRMGLEAAGDVDIIVFIDDDAFARPNWLEELLRRYDDPSVAGVGGRADNGQPGEESVGLDAIGQFLPDGTLTGNFAADPGADVRVDHLLGANMSLRVAAVRAVGGIEDHYPGTCLREESEIALRLRLAGYRIVYTPAALVRHVGGTYAKGRRFDARYTYYGQRNHIVLLARVLGPRDPRFHRYLRVAVGKVGGDVGYAARALRRGRLRGEESVISGVGRGLINAASTTGGIATGLSLVLTGRVPQARTAPRVPTPSITRA</sequence>
<evidence type="ECO:0000313" key="7">
    <source>
        <dbReference type="Proteomes" id="UP001595900"/>
    </source>
</evidence>
<organism evidence="6 7">
    <name type="scientific">Gryllotalpicola reticulitermitis</name>
    <dbReference type="NCBI Taxonomy" id="1184153"/>
    <lineage>
        <taxon>Bacteria</taxon>
        <taxon>Bacillati</taxon>
        <taxon>Actinomycetota</taxon>
        <taxon>Actinomycetes</taxon>
        <taxon>Micrococcales</taxon>
        <taxon>Microbacteriaceae</taxon>
        <taxon>Gryllotalpicola</taxon>
    </lineage>
</organism>
<dbReference type="InterPro" id="IPR029044">
    <property type="entry name" value="Nucleotide-diphossugar_trans"/>
</dbReference>
<protein>
    <submittedName>
        <fullName evidence="6">Glycosyltransferase family 2 protein</fullName>
        <ecNumber evidence="6">2.4.-.-</ecNumber>
    </submittedName>
</protein>
<dbReference type="Gene3D" id="3.90.550.10">
    <property type="entry name" value="Spore Coat Polysaccharide Biosynthesis Protein SpsA, Chain A"/>
    <property type="match status" value="1"/>
</dbReference>
<keyword evidence="4 6" id="KW-0808">Transferase</keyword>
<evidence type="ECO:0000313" key="6">
    <source>
        <dbReference type="EMBL" id="MFC4243697.1"/>
    </source>
</evidence>
<accession>A0ABV8Q5M2</accession>
<comment type="caution">
    <text evidence="6">The sequence shown here is derived from an EMBL/GenBank/DDBJ whole genome shotgun (WGS) entry which is preliminary data.</text>
</comment>
<dbReference type="RefSeq" id="WP_390228777.1">
    <property type="nucleotide sequence ID" value="NZ_JBHSCN010000005.1"/>
</dbReference>
<dbReference type="PANTHER" id="PTHR43179:SF12">
    <property type="entry name" value="GALACTOFURANOSYLTRANSFERASE GLFT2"/>
    <property type="match status" value="1"/>
</dbReference>
<feature type="domain" description="Glycosyltransferase 2-like" evidence="5">
    <location>
        <begin position="10"/>
        <end position="129"/>
    </location>
</feature>
<dbReference type="EC" id="2.4.-.-" evidence="6"/>
<dbReference type="PANTHER" id="PTHR43179">
    <property type="entry name" value="RHAMNOSYLTRANSFERASE WBBL"/>
    <property type="match status" value="1"/>
</dbReference>
<dbReference type="InterPro" id="IPR001173">
    <property type="entry name" value="Glyco_trans_2-like"/>
</dbReference>
<dbReference type="Pfam" id="PF00535">
    <property type="entry name" value="Glycos_transf_2"/>
    <property type="match status" value="1"/>
</dbReference>